<accession>A0A317U6E5</accession>
<name>A0A317U6E5_9GAMM</name>
<evidence type="ECO:0000313" key="1">
    <source>
        <dbReference type="EMBL" id="PWY57564.1"/>
    </source>
</evidence>
<reference evidence="1 3" key="1">
    <citation type="submission" date="2018-05" db="EMBL/GenBank/DDBJ databases">
        <title>Legionella qingyii sp.nov., whole genome shotgun sequence.</title>
        <authorList>
            <person name="Wu H."/>
            <person name="Zhu Q."/>
            <person name="Hu C."/>
        </authorList>
    </citation>
    <scope>NUCLEOTIDE SEQUENCE [LARGE SCALE GENOMIC DNA]</scope>
    <source>
        <strain evidence="1 3">HEB18</strain>
    </source>
</reference>
<organism evidence="1 3">
    <name type="scientific">Legionella qingyii</name>
    <dbReference type="NCBI Taxonomy" id="2184757"/>
    <lineage>
        <taxon>Bacteria</taxon>
        <taxon>Pseudomonadati</taxon>
        <taxon>Pseudomonadota</taxon>
        <taxon>Gammaproteobacteria</taxon>
        <taxon>Legionellales</taxon>
        <taxon>Legionellaceae</taxon>
        <taxon>Legionella</taxon>
    </lineage>
</organism>
<evidence type="ECO:0000313" key="2">
    <source>
        <dbReference type="EMBL" id="RUR25968.1"/>
    </source>
</evidence>
<protein>
    <submittedName>
        <fullName evidence="1">Uncharacterized protein</fullName>
    </submittedName>
</protein>
<dbReference type="Proteomes" id="UP000247152">
    <property type="component" value="Unassembled WGS sequence"/>
</dbReference>
<reference evidence="2 4" key="2">
    <citation type="submission" date="2018-12" db="EMBL/GenBank/DDBJ databases">
        <title>Legionella sp,whole genome shotgun sequence.</title>
        <authorList>
            <person name="Wu H."/>
        </authorList>
    </citation>
    <scope>NUCLEOTIDE SEQUENCE [LARGE SCALE GENOMIC DNA]</scope>
    <source>
        <strain evidence="2">Km489</strain>
        <strain evidence="4">km489</strain>
    </source>
</reference>
<sequence length="117" mass="13443">MSAYQKGDLGDTVSRFFSKSLHHTDESERISVQLQDLVGRIEAGIAYCKRQKEMYPRIQQYSDKISVLNATKNYVCGNIGLDLLEEYMRIYPKWDKDPEDEDTKALIYEARALKGGS</sequence>
<dbReference type="RefSeq" id="WP_110141018.1">
    <property type="nucleotide sequence ID" value="NZ_QHJG01000001.1"/>
</dbReference>
<dbReference type="EMBL" id="RZGX01000002">
    <property type="protein sequence ID" value="RUR25968.1"/>
    <property type="molecule type" value="Genomic_DNA"/>
</dbReference>
<proteinExistence type="predicted"/>
<gene>
    <name evidence="1" type="ORF">DGG96_00235</name>
    <name evidence="2" type="ORF">ELY20_02155</name>
</gene>
<dbReference type="AlphaFoldDB" id="A0A317U6E5"/>
<comment type="caution">
    <text evidence="1">The sequence shown here is derived from an EMBL/GenBank/DDBJ whole genome shotgun (WGS) entry which is preliminary data.</text>
</comment>
<dbReference type="EMBL" id="QHJG01000001">
    <property type="protein sequence ID" value="PWY57564.1"/>
    <property type="molecule type" value="Genomic_DNA"/>
</dbReference>
<keyword evidence="4" id="KW-1185">Reference proteome</keyword>
<evidence type="ECO:0000313" key="4">
    <source>
        <dbReference type="Proteomes" id="UP000287374"/>
    </source>
</evidence>
<dbReference type="OrthoDB" id="5657108at2"/>
<dbReference type="Proteomes" id="UP000287374">
    <property type="component" value="Unassembled WGS sequence"/>
</dbReference>
<evidence type="ECO:0000313" key="3">
    <source>
        <dbReference type="Proteomes" id="UP000247152"/>
    </source>
</evidence>